<sequence length="468" mass="53269">MRTLEEVQATLQIAKVKEEDLQPVTYCLSFGDNVSSDDYCLMELDDTLCRHIESGKSLIIRGDKDEHAILCSEDKTYDLKIADTSNLLLFVPGCKTPDQLPDSSTSQLMHVQIWGFSNSYWELRRQRPRLKKLKKLLLENPYDGPAVGMQEETPGEKYTIDDLLERIQASREEIEIHLQNVHACEIDGFWRILDFDYEMKLLGHVTQLVDSESWSFSKVPLTVCLEELGSLEPKAMIEHCLNCYGRCYTSEDGLVMYALDEDKVCRATAQLLLQNAVKFNLSEFQEVWQQSVSEGMSTRLDQLRILKMLSFMVIFNLVLHTCLSDLDMLHPSQPCTEAENKKRYNTFLSRHLQDQINTDCSMSIPLCPILSQNGCPLAKYAKEFWELASAVYLEDDLLMSIFDGVDPPSNATSSHLQSSVMSPLQPQYSVTSPPQSQSSVSSPFWPQSLHWSPLLPVNLHQSPLVPVR</sequence>
<evidence type="ECO:0000256" key="1">
    <source>
        <dbReference type="ARBA" id="ARBA00007017"/>
    </source>
</evidence>
<accession>A0A3N0XK43</accession>
<dbReference type="GO" id="GO:0006260">
    <property type="term" value="P:DNA replication"/>
    <property type="evidence" value="ECO:0007669"/>
    <property type="project" value="UniProtKB-KW"/>
</dbReference>
<dbReference type="Pfam" id="PF09724">
    <property type="entry name" value="Dcc1"/>
    <property type="match status" value="1"/>
</dbReference>
<keyword evidence="5" id="KW-1185">Reference proteome</keyword>
<dbReference type="InterPro" id="IPR019128">
    <property type="entry name" value="Dcc1"/>
</dbReference>
<keyword evidence="3" id="KW-0235">DNA replication</keyword>
<protein>
    <recommendedName>
        <fullName evidence="2">Sister chromatid cohesion protein DCC1</fullName>
    </recommendedName>
</protein>
<evidence type="ECO:0000256" key="3">
    <source>
        <dbReference type="ARBA" id="ARBA00022705"/>
    </source>
</evidence>
<dbReference type="GO" id="GO:0000785">
    <property type="term" value="C:chromatin"/>
    <property type="evidence" value="ECO:0007669"/>
    <property type="project" value="TreeGrafter"/>
</dbReference>
<dbReference type="GO" id="GO:0000775">
    <property type="term" value="C:chromosome, centromeric region"/>
    <property type="evidence" value="ECO:0007669"/>
    <property type="project" value="TreeGrafter"/>
</dbReference>
<name>A0A3N0XK43_ANAGA</name>
<dbReference type="PANTHER" id="PTHR13395:SF6">
    <property type="entry name" value="SISTER CHROMATID COHESION PROTEIN DCC1"/>
    <property type="match status" value="1"/>
</dbReference>
<dbReference type="OrthoDB" id="5199543at2759"/>
<dbReference type="AlphaFoldDB" id="A0A3N0XK43"/>
<dbReference type="GO" id="GO:0034088">
    <property type="term" value="P:maintenance of mitotic sister chromatid cohesion"/>
    <property type="evidence" value="ECO:0007669"/>
    <property type="project" value="TreeGrafter"/>
</dbReference>
<dbReference type="GO" id="GO:0031390">
    <property type="term" value="C:Ctf18 RFC-like complex"/>
    <property type="evidence" value="ECO:0007669"/>
    <property type="project" value="InterPro"/>
</dbReference>
<dbReference type="EMBL" id="RJVU01072388">
    <property type="protein sequence ID" value="ROI36374.1"/>
    <property type="molecule type" value="Genomic_DNA"/>
</dbReference>
<gene>
    <name evidence="4" type="ORF">DPX16_11315</name>
</gene>
<reference evidence="4 5" key="1">
    <citation type="submission" date="2018-10" db="EMBL/GenBank/DDBJ databases">
        <title>Genome assembly for a Yunnan-Guizhou Plateau 3E fish, Anabarilius grahami (Regan), and its evolutionary and genetic applications.</title>
        <authorList>
            <person name="Jiang W."/>
        </authorList>
    </citation>
    <scope>NUCLEOTIDE SEQUENCE [LARGE SCALE GENOMIC DNA]</scope>
    <source>
        <strain evidence="4">AG-KIZ</strain>
        <tissue evidence="4">Muscle</tissue>
    </source>
</reference>
<evidence type="ECO:0000313" key="5">
    <source>
        <dbReference type="Proteomes" id="UP000281406"/>
    </source>
</evidence>
<evidence type="ECO:0000256" key="2">
    <source>
        <dbReference type="ARBA" id="ARBA00017682"/>
    </source>
</evidence>
<dbReference type="Proteomes" id="UP000281406">
    <property type="component" value="Unassembled WGS sequence"/>
</dbReference>
<dbReference type="PANTHER" id="PTHR13395">
    <property type="entry name" value="SISTER CHROMATID COHESION PROTEIN DCC1-RELATED"/>
    <property type="match status" value="1"/>
</dbReference>
<comment type="caution">
    <text evidence="4">The sequence shown here is derived from an EMBL/GenBank/DDBJ whole genome shotgun (WGS) entry which is preliminary data.</text>
</comment>
<organism evidence="4 5">
    <name type="scientific">Anabarilius grahami</name>
    <name type="common">Kanglang fish</name>
    <name type="synonym">Barilius grahami</name>
    <dbReference type="NCBI Taxonomy" id="495550"/>
    <lineage>
        <taxon>Eukaryota</taxon>
        <taxon>Metazoa</taxon>
        <taxon>Chordata</taxon>
        <taxon>Craniata</taxon>
        <taxon>Vertebrata</taxon>
        <taxon>Euteleostomi</taxon>
        <taxon>Actinopterygii</taxon>
        <taxon>Neopterygii</taxon>
        <taxon>Teleostei</taxon>
        <taxon>Ostariophysi</taxon>
        <taxon>Cypriniformes</taxon>
        <taxon>Xenocyprididae</taxon>
        <taxon>Xenocypridinae</taxon>
        <taxon>Xenocypridinae incertae sedis</taxon>
        <taxon>Anabarilius</taxon>
    </lineage>
</organism>
<comment type="similarity">
    <text evidence="1">Belongs to the DCC1 family.</text>
</comment>
<proteinExistence type="inferred from homology"/>
<evidence type="ECO:0000313" key="4">
    <source>
        <dbReference type="EMBL" id="ROI36374.1"/>
    </source>
</evidence>